<evidence type="ECO:0000313" key="3">
    <source>
        <dbReference type="EMBL" id="KAL0060922.1"/>
    </source>
</evidence>
<protein>
    <submittedName>
        <fullName evidence="3">Mitogen-Activated Protein Kinase Kinase Kinase 8</fullName>
    </submittedName>
</protein>
<evidence type="ECO:0000313" key="4">
    <source>
        <dbReference type="Proteomes" id="UP001437256"/>
    </source>
</evidence>
<proteinExistence type="predicted"/>
<keyword evidence="3" id="KW-0418">Kinase</keyword>
<feature type="domain" description="DUF6699" evidence="2">
    <location>
        <begin position="115"/>
        <end position="184"/>
    </location>
</feature>
<gene>
    <name evidence="3" type="primary">MAP3K8_2</name>
    <name evidence="3" type="ORF">AAF712_012257</name>
</gene>
<feature type="compositionally biased region" description="Low complexity" evidence="1">
    <location>
        <begin position="59"/>
        <end position="72"/>
    </location>
</feature>
<dbReference type="Pfam" id="PF20415">
    <property type="entry name" value="DUF6699"/>
    <property type="match status" value="1"/>
</dbReference>
<name>A0ABR2ZI57_9AGAR</name>
<feature type="region of interest" description="Disordered" evidence="1">
    <location>
        <begin position="1"/>
        <end position="72"/>
    </location>
</feature>
<comment type="caution">
    <text evidence="3">The sequence shown here is derived from an EMBL/GenBank/DDBJ whole genome shotgun (WGS) entry which is preliminary data.</text>
</comment>
<keyword evidence="3" id="KW-0808">Transferase</keyword>
<keyword evidence="4" id="KW-1185">Reference proteome</keyword>
<dbReference type="GO" id="GO:0016301">
    <property type="term" value="F:kinase activity"/>
    <property type="evidence" value="ECO:0007669"/>
    <property type="project" value="UniProtKB-KW"/>
</dbReference>
<sequence length="220" mass="23669">MPFETTGSPMDISSLSPDKESKESGLAAAREVRSDNEVLDEIEDFPLTGLPQHKRSEASSEGSEEGNISGSRELAAHTHSIHRPQCIPLPSQSVSGAPVTLHSILVSPEAATLEWDFIWSYQSVESMPLDDRWTVLREAATVPGLPSMNVVHPSLPWPITVHASGVEVTVVDVLVTISESLMMPTGAQGGAIRLDLLQGGTVFLGLGYSDIGEDVWQLFL</sequence>
<dbReference type="Proteomes" id="UP001437256">
    <property type="component" value="Unassembled WGS sequence"/>
</dbReference>
<accession>A0ABR2ZI57</accession>
<dbReference type="InterPro" id="IPR046522">
    <property type="entry name" value="DUF6699"/>
</dbReference>
<evidence type="ECO:0000259" key="2">
    <source>
        <dbReference type="Pfam" id="PF20415"/>
    </source>
</evidence>
<dbReference type="EMBL" id="JBBXMP010000156">
    <property type="protein sequence ID" value="KAL0060922.1"/>
    <property type="molecule type" value="Genomic_DNA"/>
</dbReference>
<organism evidence="3 4">
    <name type="scientific">Marasmius tenuissimus</name>
    <dbReference type="NCBI Taxonomy" id="585030"/>
    <lineage>
        <taxon>Eukaryota</taxon>
        <taxon>Fungi</taxon>
        <taxon>Dikarya</taxon>
        <taxon>Basidiomycota</taxon>
        <taxon>Agaricomycotina</taxon>
        <taxon>Agaricomycetes</taxon>
        <taxon>Agaricomycetidae</taxon>
        <taxon>Agaricales</taxon>
        <taxon>Marasmiineae</taxon>
        <taxon>Marasmiaceae</taxon>
        <taxon>Marasmius</taxon>
    </lineage>
</organism>
<feature type="compositionally biased region" description="Polar residues" evidence="1">
    <location>
        <begin position="1"/>
        <end position="16"/>
    </location>
</feature>
<evidence type="ECO:0000256" key="1">
    <source>
        <dbReference type="SAM" id="MobiDB-lite"/>
    </source>
</evidence>
<reference evidence="3 4" key="1">
    <citation type="submission" date="2024-05" db="EMBL/GenBank/DDBJ databases">
        <title>A draft genome resource for the thread blight pathogen Marasmius tenuissimus strain MS-2.</title>
        <authorList>
            <person name="Yulfo-Soto G.E."/>
            <person name="Baruah I.K."/>
            <person name="Amoako-Attah I."/>
            <person name="Bukari Y."/>
            <person name="Meinhardt L.W."/>
            <person name="Bailey B.A."/>
            <person name="Cohen S.P."/>
        </authorList>
    </citation>
    <scope>NUCLEOTIDE SEQUENCE [LARGE SCALE GENOMIC DNA]</scope>
    <source>
        <strain evidence="3 4">MS-2</strain>
    </source>
</reference>